<dbReference type="InterPro" id="IPR004509">
    <property type="entry name" value="Competence_ComEA_HhH"/>
</dbReference>
<dbReference type="Proteomes" id="UP001596072">
    <property type="component" value="Unassembled WGS sequence"/>
</dbReference>
<feature type="domain" description="Helix-hairpin-helix DNA-binding motif class 1" evidence="3">
    <location>
        <begin position="261"/>
        <end position="280"/>
    </location>
</feature>
<keyword evidence="2" id="KW-0812">Transmembrane</keyword>
<feature type="compositionally biased region" description="Pro residues" evidence="1">
    <location>
        <begin position="75"/>
        <end position="85"/>
    </location>
</feature>
<dbReference type="InterPro" id="IPR010994">
    <property type="entry name" value="RuvA_2-like"/>
</dbReference>
<name>A0ABW0ZKZ4_9ACTN</name>
<dbReference type="InterPro" id="IPR019554">
    <property type="entry name" value="Soluble_ligand-bd"/>
</dbReference>
<dbReference type="InterPro" id="IPR003583">
    <property type="entry name" value="Hlx-hairpin-Hlx_DNA-bd_motif"/>
</dbReference>
<accession>A0ABW0ZKZ4</accession>
<feature type="transmembrane region" description="Helical" evidence="2">
    <location>
        <begin position="117"/>
        <end position="136"/>
    </location>
</feature>
<dbReference type="Pfam" id="PF10531">
    <property type="entry name" value="SLBB"/>
    <property type="match status" value="1"/>
</dbReference>
<dbReference type="SUPFAM" id="SSF47781">
    <property type="entry name" value="RuvA domain 2-like"/>
    <property type="match status" value="1"/>
</dbReference>
<evidence type="ECO:0000313" key="5">
    <source>
        <dbReference type="Proteomes" id="UP001596072"/>
    </source>
</evidence>
<feature type="compositionally biased region" description="Basic residues" evidence="1">
    <location>
        <begin position="90"/>
        <end position="99"/>
    </location>
</feature>
<feature type="compositionally biased region" description="Basic and acidic residues" evidence="1">
    <location>
        <begin position="52"/>
        <end position="67"/>
    </location>
</feature>
<evidence type="ECO:0000256" key="1">
    <source>
        <dbReference type="SAM" id="MobiDB-lite"/>
    </source>
</evidence>
<dbReference type="Gene3D" id="1.10.150.320">
    <property type="entry name" value="Photosystem II 12 kDa extrinsic protein"/>
    <property type="match status" value="1"/>
</dbReference>
<protein>
    <submittedName>
        <fullName evidence="4">Helix-hairpin-helix domain-containing protein</fullName>
    </submittedName>
</protein>
<dbReference type="RefSeq" id="WP_378527537.1">
    <property type="nucleotide sequence ID" value="NZ_JBHSNS010000010.1"/>
</dbReference>
<evidence type="ECO:0000259" key="3">
    <source>
        <dbReference type="SMART" id="SM00278"/>
    </source>
</evidence>
<dbReference type="NCBIfam" id="TIGR00426">
    <property type="entry name" value="competence protein ComEA helix-hairpin-helix repeat region"/>
    <property type="match status" value="1"/>
</dbReference>
<feature type="domain" description="Helix-hairpin-helix DNA-binding motif class 1" evidence="3">
    <location>
        <begin position="291"/>
        <end position="310"/>
    </location>
</feature>
<dbReference type="Pfam" id="PF12836">
    <property type="entry name" value="HHH_3"/>
    <property type="match status" value="1"/>
</dbReference>
<dbReference type="Gene3D" id="3.10.560.10">
    <property type="entry name" value="Outer membrane lipoprotein wza domain like"/>
    <property type="match status" value="1"/>
</dbReference>
<evidence type="ECO:0000256" key="2">
    <source>
        <dbReference type="SAM" id="Phobius"/>
    </source>
</evidence>
<dbReference type="PANTHER" id="PTHR21180">
    <property type="entry name" value="ENDONUCLEASE/EXONUCLEASE/PHOSPHATASE FAMILY DOMAIN-CONTAINING PROTEIN 1"/>
    <property type="match status" value="1"/>
</dbReference>
<feature type="region of interest" description="Disordered" evidence="1">
    <location>
        <begin position="49"/>
        <end position="105"/>
    </location>
</feature>
<sequence>MQASRSTVTRADSARADAATRRLALIAADLGASSPRAVDQLAADTAPAWWVDHTRVSVDAPEPRGEETPSDASPSPSPSLPPSLPQPGRHAARRPRRLPRVAGVPGDRAPGLAPAHVAVVAVLAATGLAVTAWWVARDRPEPVAPVSAQPAAPLVGGETLAPVSPSSSASRGSVTVDVAGEVRRPGIVVLDHGARVTDALKAAGGARRGVDLTSLNLARVLVDGEQILVGGPRGGSPAAGVTAGAPGRSGALVNLNTAGQAELETLPGVGPVTAQAIIAWRETTGGFTSIDELLEVDGIGEKTLASLTPHVTV</sequence>
<reference evidence="5" key="1">
    <citation type="journal article" date="2019" name="Int. J. Syst. Evol. Microbiol.">
        <title>The Global Catalogue of Microorganisms (GCM) 10K type strain sequencing project: providing services to taxonomists for standard genome sequencing and annotation.</title>
        <authorList>
            <consortium name="The Broad Institute Genomics Platform"/>
            <consortium name="The Broad Institute Genome Sequencing Center for Infectious Disease"/>
            <person name="Wu L."/>
            <person name="Ma J."/>
        </authorList>
    </citation>
    <scope>NUCLEOTIDE SEQUENCE [LARGE SCALE GENOMIC DNA]</scope>
    <source>
        <strain evidence="5">YIM 94188</strain>
    </source>
</reference>
<dbReference type="EMBL" id="JBHSNS010000010">
    <property type="protein sequence ID" value="MFC5730718.1"/>
    <property type="molecule type" value="Genomic_DNA"/>
</dbReference>
<dbReference type="SMART" id="SM00278">
    <property type="entry name" value="HhH1"/>
    <property type="match status" value="2"/>
</dbReference>
<evidence type="ECO:0000313" key="4">
    <source>
        <dbReference type="EMBL" id="MFC5730718.1"/>
    </source>
</evidence>
<organism evidence="4 5">
    <name type="scientific">Nocardioides vastitatis</name>
    <dbReference type="NCBI Taxonomy" id="2568655"/>
    <lineage>
        <taxon>Bacteria</taxon>
        <taxon>Bacillati</taxon>
        <taxon>Actinomycetota</taxon>
        <taxon>Actinomycetes</taxon>
        <taxon>Propionibacteriales</taxon>
        <taxon>Nocardioidaceae</taxon>
        <taxon>Nocardioides</taxon>
    </lineage>
</organism>
<keyword evidence="2" id="KW-0472">Membrane</keyword>
<comment type="caution">
    <text evidence="4">The sequence shown here is derived from an EMBL/GenBank/DDBJ whole genome shotgun (WGS) entry which is preliminary data.</text>
</comment>
<proteinExistence type="predicted"/>
<dbReference type="PANTHER" id="PTHR21180:SF32">
    <property type="entry name" value="ENDONUCLEASE_EXONUCLEASE_PHOSPHATASE FAMILY DOMAIN-CONTAINING PROTEIN 1"/>
    <property type="match status" value="1"/>
</dbReference>
<gene>
    <name evidence="4" type="ORF">ACFPQB_17485</name>
</gene>
<keyword evidence="2" id="KW-1133">Transmembrane helix</keyword>
<dbReference type="InterPro" id="IPR051675">
    <property type="entry name" value="Endo/Exo/Phosphatase_dom_1"/>
</dbReference>
<keyword evidence="5" id="KW-1185">Reference proteome</keyword>